<dbReference type="RefSeq" id="WP_344966478.1">
    <property type="nucleotide sequence ID" value="NZ_BAABDD010000001.1"/>
</dbReference>
<organism evidence="2 3">
    <name type="scientific">Salinactinospora qingdaonensis</name>
    <dbReference type="NCBI Taxonomy" id="702744"/>
    <lineage>
        <taxon>Bacteria</taxon>
        <taxon>Bacillati</taxon>
        <taxon>Actinomycetota</taxon>
        <taxon>Actinomycetes</taxon>
        <taxon>Streptosporangiales</taxon>
        <taxon>Nocardiopsidaceae</taxon>
        <taxon>Salinactinospora</taxon>
    </lineage>
</organism>
<evidence type="ECO:0000313" key="2">
    <source>
        <dbReference type="EMBL" id="GAA3725844.1"/>
    </source>
</evidence>
<dbReference type="Pfam" id="PF01656">
    <property type="entry name" value="CbiA"/>
    <property type="match status" value="1"/>
</dbReference>
<evidence type="ECO:0000313" key="3">
    <source>
        <dbReference type="Proteomes" id="UP001500908"/>
    </source>
</evidence>
<evidence type="ECO:0000259" key="1">
    <source>
        <dbReference type="Pfam" id="PF01656"/>
    </source>
</evidence>
<feature type="domain" description="CobQ/CobB/MinD/ParA nucleotide binding" evidence="1">
    <location>
        <begin position="15"/>
        <end position="223"/>
    </location>
</feature>
<accession>A0ABP7EWG8</accession>
<gene>
    <name evidence="2" type="ORF">GCM10022402_03210</name>
</gene>
<keyword evidence="3" id="KW-1185">Reference proteome</keyword>
<sequence>MSRIRTHVNGGHHRVAVLSLKGGVGKTTTTVGLGAVLADRRGDRVIAVDANPDRGTLTERLPQELRGELTVRDLLRARERLHRYADVRAYTSQAPSRLEFLASDVDPAASEAFSDRDYRATADIVERFYSVCVTDCGTGMLHSAMSAILDLADQMVLVSPPSVDGSRSASATLDWLEAHGHAPLAKNAVVVISRVSKRGHIDLEQLEEHFAGRCRGVVRVPYDGHLEEGGAVELDRLRPATRQAYLELAAEVAAGFAAPTSVAPLR</sequence>
<proteinExistence type="predicted"/>
<dbReference type="InterPro" id="IPR027417">
    <property type="entry name" value="P-loop_NTPase"/>
</dbReference>
<reference evidence="3" key="1">
    <citation type="journal article" date="2019" name="Int. J. Syst. Evol. Microbiol.">
        <title>The Global Catalogue of Microorganisms (GCM) 10K type strain sequencing project: providing services to taxonomists for standard genome sequencing and annotation.</title>
        <authorList>
            <consortium name="The Broad Institute Genomics Platform"/>
            <consortium name="The Broad Institute Genome Sequencing Center for Infectious Disease"/>
            <person name="Wu L."/>
            <person name="Ma J."/>
        </authorList>
    </citation>
    <scope>NUCLEOTIDE SEQUENCE [LARGE SCALE GENOMIC DNA]</scope>
    <source>
        <strain evidence="3">JCM 17137</strain>
    </source>
</reference>
<name>A0ABP7EWG8_9ACTN</name>
<dbReference type="EMBL" id="BAABDD010000001">
    <property type="protein sequence ID" value="GAA3725844.1"/>
    <property type="molecule type" value="Genomic_DNA"/>
</dbReference>
<dbReference type="PANTHER" id="PTHR43384:SF14">
    <property type="entry name" value="ESX-1 SECRETION-ASSOCIATED PROTEIN ESPI"/>
    <property type="match status" value="1"/>
</dbReference>
<protein>
    <recommendedName>
        <fullName evidence="1">CobQ/CobB/MinD/ParA nucleotide binding domain-containing protein</fullName>
    </recommendedName>
</protein>
<dbReference type="SUPFAM" id="SSF52540">
    <property type="entry name" value="P-loop containing nucleoside triphosphate hydrolases"/>
    <property type="match status" value="1"/>
</dbReference>
<dbReference type="InterPro" id="IPR050625">
    <property type="entry name" value="ParA/MinD_ATPase"/>
</dbReference>
<dbReference type="Gene3D" id="3.40.50.300">
    <property type="entry name" value="P-loop containing nucleotide triphosphate hydrolases"/>
    <property type="match status" value="1"/>
</dbReference>
<comment type="caution">
    <text evidence="2">The sequence shown here is derived from an EMBL/GenBank/DDBJ whole genome shotgun (WGS) entry which is preliminary data.</text>
</comment>
<dbReference type="Proteomes" id="UP001500908">
    <property type="component" value="Unassembled WGS sequence"/>
</dbReference>
<dbReference type="PANTHER" id="PTHR43384">
    <property type="entry name" value="SEPTUM SITE-DETERMINING PROTEIN MIND HOMOLOG, CHLOROPLASTIC-RELATED"/>
    <property type="match status" value="1"/>
</dbReference>
<dbReference type="InterPro" id="IPR002586">
    <property type="entry name" value="CobQ/CobB/MinD/ParA_Nub-bd_dom"/>
</dbReference>